<dbReference type="PANTHER" id="PTHR23148">
    <property type="entry name" value="SERINE/ARGININE REGULATED NUCLEAR MATRIX PROTEIN"/>
    <property type="match status" value="1"/>
</dbReference>
<keyword evidence="10" id="KW-1185">Reference proteome</keyword>
<reference evidence="9" key="1">
    <citation type="submission" date="2023-03" db="EMBL/GenBank/DDBJ databases">
        <title>Near-Complete genome sequence of Lipomyces tetrasporous NRRL Y-64009, an oleaginous yeast capable of growing on lignocellulosic hydrolysates.</title>
        <authorList>
            <consortium name="Lawrence Berkeley National Laboratory"/>
            <person name="Jagtap S.S."/>
            <person name="Liu J.-J."/>
            <person name="Walukiewicz H.E."/>
            <person name="Pangilinan J."/>
            <person name="Lipzen A."/>
            <person name="Ahrendt S."/>
            <person name="Koriabine M."/>
            <person name="Cobaugh K."/>
            <person name="Salamov A."/>
            <person name="Yoshinaga Y."/>
            <person name="Ng V."/>
            <person name="Daum C."/>
            <person name="Grigoriev I.V."/>
            <person name="Slininger P.J."/>
            <person name="Dien B.S."/>
            <person name="Jin Y.-S."/>
            <person name="Rao C.V."/>
        </authorList>
    </citation>
    <scope>NUCLEOTIDE SEQUENCE</scope>
    <source>
        <strain evidence="9">NRRL Y-64009</strain>
    </source>
</reference>
<dbReference type="GO" id="GO:0003723">
    <property type="term" value="F:RNA binding"/>
    <property type="evidence" value="ECO:0007669"/>
    <property type="project" value="TreeGrafter"/>
</dbReference>
<sequence length="283" mass="33520">MSLRPRPESAAETGLLSEADKRRLKTTKYPPEFDETVNLSKVNFPVMKAWIANEISEIAGGDDIVTEYTVSLFEQDDKPQIKAIQIQLEGFLPSSTIAAKFCRRLWNLLLEAQESPSGIPAKLIEQKKIEVQQTRERRSVLEEQRNANDERSAKLDEIRLRERRERDERRDRDERRKMREGERIGKILTDVTDTYVPSYADEKRSPLSFRDRDRGLDGGRERRRESQGLEYKRERELRERDRERRRERDYRSRSGSRDGERRRDRSRDYIRDGSWDDAGETEV</sequence>
<keyword evidence="4" id="KW-0508">mRNA splicing</keyword>
<dbReference type="Gene3D" id="1.20.1390.10">
    <property type="entry name" value="PWI domain"/>
    <property type="match status" value="1"/>
</dbReference>
<keyword evidence="6" id="KW-0175">Coiled coil</keyword>
<organism evidence="9 10">
    <name type="scientific">Lipomyces tetrasporus</name>
    <dbReference type="NCBI Taxonomy" id="54092"/>
    <lineage>
        <taxon>Eukaryota</taxon>
        <taxon>Fungi</taxon>
        <taxon>Dikarya</taxon>
        <taxon>Ascomycota</taxon>
        <taxon>Saccharomycotina</taxon>
        <taxon>Lipomycetes</taxon>
        <taxon>Lipomycetales</taxon>
        <taxon>Lipomycetaceae</taxon>
        <taxon>Lipomyces</taxon>
    </lineage>
</organism>
<dbReference type="InterPro" id="IPR052225">
    <property type="entry name" value="Ser/Arg_repetitive_matrix"/>
</dbReference>
<dbReference type="SMART" id="SM00311">
    <property type="entry name" value="PWI"/>
    <property type="match status" value="1"/>
</dbReference>
<keyword evidence="4" id="KW-0747">Spliceosome</keyword>
<dbReference type="GO" id="GO:0006397">
    <property type="term" value="P:mRNA processing"/>
    <property type="evidence" value="ECO:0007669"/>
    <property type="project" value="UniProtKB-KW"/>
</dbReference>
<dbReference type="PANTHER" id="PTHR23148:SF0">
    <property type="entry name" value="SERINE_ARGININE REPETITIVE MATRIX PROTEIN 1"/>
    <property type="match status" value="1"/>
</dbReference>
<feature type="coiled-coil region" evidence="6">
    <location>
        <begin position="124"/>
        <end position="161"/>
    </location>
</feature>
<comment type="function">
    <text evidence="5">Component of the U1 snRNP particle, which recognizes and binds the 5'-splice site of pre-mRNA. Together with other non-snRNP factors, U1 snRNP forms the spliceosomal commitment complex, that targets pre-mRNA to the splicing pathway.</text>
</comment>
<name>A0AAD7VT97_9ASCO</name>
<accession>A0AAD7VT97</accession>
<evidence type="ECO:0000313" key="10">
    <source>
        <dbReference type="Proteomes" id="UP001217417"/>
    </source>
</evidence>
<dbReference type="AlphaFoldDB" id="A0AAD7VT97"/>
<dbReference type="EMBL" id="JARPMG010000006">
    <property type="protein sequence ID" value="KAJ8099925.1"/>
    <property type="molecule type" value="Genomic_DNA"/>
</dbReference>
<evidence type="ECO:0000256" key="7">
    <source>
        <dbReference type="SAM" id="MobiDB-lite"/>
    </source>
</evidence>
<dbReference type="GeneID" id="80879395"/>
<dbReference type="Proteomes" id="UP001217417">
    <property type="component" value="Unassembled WGS sequence"/>
</dbReference>
<gene>
    <name evidence="9" type="ORF">POJ06DRAFT_119989</name>
</gene>
<dbReference type="InterPro" id="IPR036483">
    <property type="entry name" value="PWI_dom_sf"/>
</dbReference>
<dbReference type="SUPFAM" id="SSF101233">
    <property type="entry name" value="PWI domain"/>
    <property type="match status" value="1"/>
</dbReference>
<evidence type="ECO:0000256" key="2">
    <source>
        <dbReference type="ARBA" id="ARBA00014280"/>
    </source>
</evidence>
<comment type="caution">
    <text evidence="9">The sequence shown here is derived from an EMBL/GenBank/DDBJ whole genome shotgun (WGS) entry which is preliminary data.</text>
</comment>
<feature type="domain" description="PWI" evidence="8">
    <location>
        <begin position="26"/>
        <end position="126"/>
    </location>
</feature>
<evidence type="ECO:0000256" key="1">
    <source>
        <dbReference type="ARBA" id="ARBA00005544"/>
    </source>
</evidence>
<dbReference type="GO" id="GO:0048024">
    <property type="term" value="P:regulation of mRNA splicing, via spliceosome"/>
    <property type="evidence" value="ECO:0007669"/>
    <property type="project" value="TreeGrafter"/>
</dbReference>
<comment type="similarity">
    <text evidence="1">Belongs to the SNU71 family.</text>
</comment>
<feature type="compositionally biased region" description="Basic and acidic residues" evidence="7">
    <location>
        <begin position="200"/>
        <end position="274"/>
    </location>
</feature>
<evidence type="ECO:0000313" key="9">
    <source>
        <dbReference type="EMBL" id="KAJ8099925.1"/>
    </source>
</evidence>
<protein>
    <recommendedName>
        <fullName evidence="2">U1 small nuclear ribonucleoprotein component SNU71</fullName>
    </recommendedName>
</protein>
<evidence type="ECO:0000256" key="3">
    <source>
        <dbReference type="ARBA" id="ARBA00022664"/>
    </source>
</evidence>
<dbReference type="PROSITE" id="PS51025">
    <property type="entry name" value="PWI"/>
    <property type="match status" value="1"/>
</dbReference>
<evidence type="ECO:0000256" key="5">
    <source>
        <dbReference type="ARBA" id="ARBA00025004"/>
    </source>
</evidence>
<dbReference type="GO" id="GO:0005681">
    <property type="term" value="C:spliceosomal complex"/>
    <property type="evidence" value="ECO:0007669"/>
    <property type="project" value="UniProtKB-KW"/>
</dbReference>
<evidence type="ECO:0000256" key="4">
    <source>
        <dbReference type="ARBA" id="ARBA00022728"/>
    </source>
</evidence>
<feature type="region of interest" description="Disordered" evidence="7">
    <location>
        <begin position="197"/>
        <end position="283"/>
    </location>
</feature>
<dbReference type="Pfam" id="PF01480">
    <property type="entry name" value="PWI"/>
    <property type="match status" value="1"/>
</dbReference>
<evidence type="ECO:0000256" key="6">
    <source>
        <dbReference type="SAM" id="Coils"/>
    </source>
</evidence>
<evidence type="ECO:0000259" key="8">
    <source>
        <dbReference type="PROSITE" id="PS51025"/>
    </source>
</evidence>
<proteinExistence type="inferred from homology"/>
<dbReference type="InterPro" id="IPR002483">
    <property type="entry name" value="PWI_dom"/>
</dbReference>
<dbReference type="RefSeq" id="XP_056043375.1">
    <property type="nucleotide sequence ID" value="XM_056184229.1"/>
</dbReference>
<keyword evidence="3" id="KW-0507">mRNA processing</keyword>